<gene>
    <name evidence="11" type="ORF">ATO3_05075</name>
</gene>
<dbReference type="GO" id="GO:0046655">
    <property type="term" value="P:folic acid metabolic process"/>
    <property type="evidence" value="ECO:0007669"/>
    <property type="project" value="TreeGrafter"/>
</dbReference>
<evidence type="ECO:0000313" key="12">
    <source>
        <dbReference type="Proteomes" id="UP000215377"/>
    </source>
</evidence>
<dbReference type="EMBL" id="AQQR01000002">
    <property type="protein sequence ID" value="OWU76122.1"/>
    <property type="molecule type" value="Genomic_DNA"/>
</dbReference>
<evidence type="ECO:0000259" key="10">
    <source>
        <dbReference type="PROSITE" id="PS51330"/>
    </source>
</evidence>
<feature type="domain" description="DHFR" evidence="10">
    <location>
        <begin position="1"/>
        <end position="159"/>
    </location>
</feature>
<dbReference type="CDD" id="cd00209">
    <property type="entry name" value="DHFR"/>
    <property type="match status" value="1"/>
</dbReference>
<dbReference type="GO" id="GO:0046654">
    <property type="term" value="P:tetrahydrofolate biosynthetic process"/>
    <property type="evidence" value="ECO:0007669"/>
    <property type="project" value="UniProtKB-UniPathway"/>
</dbReference>
<dbReference type="GO" id="GO:0006730">
    <property type="term" value="P:one-carbon metabolic process"/>
    <property type="evidence" value="ECO:0007669"/>
    <property type="project" value="UniProtKB-KW"/>
</dbReference>
<evidence type="ECO:0000256" key="8">
    <source>
        <dbReference type="PIRNR" id="PIRNR000194"/>
    </source>
</evidence>
<protein>
    <recommendedName>
        <fullName evidence="3 8">Dihydrofolate reductase</fullName>
        <ecNumber evidence="3 8">1.5.1.3</ecNumber>
    </recommendedName>
</protein>
<dbReference type="GO" id="GO:0004146">
    <property type="term" value="F:dihydrofolate reductase activity"/>
    <property type="evidence" value="ECO:0007669"/>
    <property type="project" value="UniProtKB-EC"/>
</dbReference>
<dbReference type="EC" id="1.5.1.3" evidence="3 8"/>
<sequence>MITLLVARARNGAIGRDGTMPWSLPEDLAHFREATTGGALIMGARTWRSLPRRPLPDRLNCVVSSDPDLAEHVFPSPAEAVRFAREAGHQAIHGIGGARVYADLMPLADRMLISEVELDVEDADTFFPDFDETGWTCCQTTLLRRRNPMCILRDLRRRT</sequence>
<dbReference type="PROSITE" id="PS51330">
    <property type="entry name" value="DHFR_2"/>
    <property type="match status" value="1"/>
</dbReference>
<evidence type="ECO:0000313" key="11">
    <source>
        <dbReference type="EMBL" id="OWU76122.1"/>
    </source>
</evidence>
<evidence type="ECO:0000256" key="4">
    <source>
        <dbReference type="ARBA" id="ARBA00022563"/>
    </source>
</evidence>
<dbReference type="Pfam" id="PF00186">
    <property type="entry name" value="DHFR_1"/>
    <property type="match status" value="1"/>
</dbReference>
<comment type="similarity">
    <text evidence="2 8 9">Belongs to the dihydrofolate reductase family.</text>
</comment>
<dbReference type="PANTHER" id="PTHR48069">
    <property type="entry name" value="DIHYDROFOLATE REDUCTASE"/>
    <property type="match status" value="1"/>
</dbReference>
<dbReference type="InterPro" id="IPR024072">
    <property type="entry name" value="DHFR-like_dom_sf"/>
</dbReference>
<dbReference type="InterPro" id="IPR012259">
    <property type="entry name" value="DHFR"/>
</dbReference>
<dbReference type="Gene3D" id="3.40.430.10">
    <property type="entry name" value="Dihydrofolate Reductase, subunit A"/>
    <property type="match status" value="1"/>
</dbReference>
<organism evidence="11 12">
    <name type="scientific">Marinibacterium profundimaris</name>
    <dbReference type="NCBI Taxonomy" id="1679460"/>
    <lineage>
        <taxon>Bacteria</taxon>
        <taxon>Pseudomonadati</taxon>
        <taxon>Pseudomonadota</taxon>
        <taxon>Alphaproteobacteria</taxon>
        <taxon>Rhodobacterales</taxon>
        <taxon>Paracoccaceae</taxon>
        <taxon>Marinibacterium</taxon>
    </lineage>
</organism>
<evidence type="ECO:0000256" key="9">
    <source>
        <dbReference type="RuleBase" id="RU004474"/>
    </source>
</evidence>
<dbReference type="PIRSF" id="PIRSF000194">
    <property type="entry name" value="DHFR"/>
    <property type="match status" value="1"/>
</dbReference>
<comment type="function">
    <text evidence="7 8">Key enzyme in folate metabolism. Catalyzes an essential reaction for de novo glycine and purine synthesis, and for DNA precursor synthesis.</text>
</comment>
<evidence type="ECO:0000256" key="1">
    <source>
        <dbReference type="ARBA" id="ARBA00004903"/>
    </source>
</evidence>
<keyword evidence="4 8" id="KW-0554">One-carbon metabolism</keyword>
<dbReference type="PRINTS" id="PR00070">
    <property type="entry name" value="DHFR"/>
</dbReference>
<dbReference type="InterPro" id="IPR017925">
    <property type="entry name" value="DHFR_CS"/>
</dbReference>
<evidence type="ECO:0000256" key="2">
    <source>
        <dbReference type="ARBA" id="ARBA00009539"/>
    </source>
</evidence>
<evidence type="ECO:0000256" key="3">
    <source>
        <dbReference type="ARBA" id="ARBA00012856"/>
    </source>
</evidence>
<dbReference type="GO" id="GO:0050661">
    <property type="term" value="F:NADP binding"/>
    <property type="evidence" value="ECO:0007669"/>
    <property type="project" value="InterPro"/>
</dbReference>
<dbReference type="PROSITE" id="PS00075">
    <property type="entry name" value="DHFR_1"/>
    <property type="match status" value="1"/>
</dbReference>
<evidence type="ECO:0000256" key="6">
    <source>
        <dbReference type="ARBA" id="ARBA00023002"/>
    </source>
</evidence>
<dbReference type="AlphaFoldDB" id="A0A225NP53"/>
<dbReference type="RefSeq" id="WP_088649336.1">
    <property type="nucleotide sequence ID" value="NZ_AQQR01000002.1"/>
</dbReference>
<comment type="caution">
    <text evidence="11">The sequence shown here is derived from an EMBL/GenBank/DDBJ whole genome shotgun (WGS) entry which is preliminary data.</text>
</comment>
<evidence type="ECO:0000256" key="7">
    <source>
        <dbReference type="ARBA" id="ARBA00025067"/>
    </source>
</evidence>
<dbReference type="GO" id="GO:0005829">
    <property type="term" value="C:cytosol"/>
    <property type="evidence" value="ECO:0007669"/>
    <property type="project" value="TreeGrafter"/>
</dbReference>
<dbReference type="GO" id="GO:0046452">
    <property type="term" value="P:dihydrofolate metabolic process"/>
    <property type="evidence" value="ECO:0007669"/>
    <property type="project" value="TreeGrafter"/>
</dbReference>
<accession>A0A225NP53</accession>
<keyword evidence="6 8" id="KW-0560">Oxidoreductase</keyword>
<dbReference type="SUPFAM" id="SSF53597">
    <property type="entry name" value="Dihydrofolate reductase-like"/>
    <property type="match status" value="1"/>
</dbReference>
<proteinExistence type="inferred from homology"/>
<dbReference type="Proteomes" id="UP000215377">
    <property type="component" value="Unassembled WGS sequence"/>
</dbReference>
<dbReference type="OrthoDB" id="9804315at2"/>
<keyword evidence="12" id="KW-1185">Reference proteome</keyword>
<dbReference type="UniPathway" id="UPA00077">
    <property type="reaction ID" value="UER00158"/>
</dbReference>
<comment type="pathway">
    <text evidence="1 8">Cofactor biosynthesis; tetrahydrofolate biosynthesis; 5,6,7,8-tetrahydrofolate from 7,8-dihydrofolate: step 1/1.</text>
</comment>
<keyword evidence="5 8" id="KW-0521">NADP</keyword>
<reference evidence="11 12" key="1">
    <citation type="submission" date="2013-04" db="EMBL/GenBank/DDBJ databases">
        <title>Oceanicola sp. 22II1-22F33 Genome Sequencing.</title>
        <authorList>
            <person name="Lai Q."/>
            <person name="Li G."/>
            <person name="Shao Z."/>
        </authorList>
    </citation>
    <scope>NUCLEOTIDE SEQUENCE [LARGE SCALE GENOMIC DNA]</scope>
    <source>
        <strain evidence="11 12">22II1-22F33</strain>
    </source>
</reference>
<comment type="catalytic activity">
    <reaction evidence="8">
        <text>(6S)-5,6,7,8-tetrahydrofolate + NADP(+) = 7,8-dihydrofolate + NADPH + H(+)</text>
        <dbReference type="Rhea" id="RHEA:15009"/>
        <dbReference type="ChEBI" id="CHEBI:15378"/>
        <dbReference type="ChEBI" id="CHEBI:57451"/>
        <dbReference type="ChEBI" id="CHEBI:57453"/>
        <dbReference type="ChEBI" id="CHEBI:57783"/>
        <dbReference type="ChEBI" id="CHEBI:58349"/>
        <dbReference type="EC" id="1.5.1.3"/>
    </reaction>
</comment>
<name>A0A225NP53_9RHOB</name>
<dbReference type="PANTHER" id="PTHR48069:SF3">
    <property type="entry name" value="DIHYDROFOLATE REDUCTASE"/>
    <property type="match status" value="1"/>
</dbReference>
<dbReference type="InterPro" id="IPR001796">
    <property type="entry name" value="DHFR_dom"/>
</dbReference>
<evidence type="ECO:0000256" key="5">
    <source>
        <dbReference type="ARBA" id="ARBA00022857"/>
    </source>
</evidence>